<feature type="domain" description="Ubiquitin-like protease family profile" evidence="6">
    <location>
        <begin position="362"/>
        <end position="541"/>
    </location>
</feature>
<protein>
    <recommendedName>
        <fullName evidence="6">Ubiquitin-like protease family profile domain-containing protein</fullName>
    </recommendedName>
</protein>
<feature type="region of interest" description="Disordered" evidence="5">
    <location>
        <begin position="251"/>
        <end position="283"/>
    </location>
</feature>
<dbReference type="EMBL" id="MLYV02001289">
    <property type="protein sequence ID" value="PSR71276.1"/>
    <property type="molecule type" value="Genomic_DNA"/>
</dbReference>
<dbReference type="Gene3D" id="3.40.395.10">
    <property type="entry name" value="Adenoviral Proteinase, Chain A"/>
    <property type="match status" value="1"/>
</dbReference>
<comment type="caution">
    <text evidence="7">The sequence shown here is derived from an EMBL/GenBank/DDBJ whole genome shotgun (WGS) entry which is preliminary data.</text>
</comment>
<dbReference type="STRING" id="98765.A0A2R6NFY1"/>
<dbReference type="PROSITE" id="PS50600">
    <property type="entry name" value="ULP_PROTEASE"/>
    <property type="match status" value="1"/>
</dbReference>
<gene>
    <name evidence="7" type="ORF">PHLCEN_2v12790</name>
</gene>
<proteinExistence type="inferred from homology"/>
<organism evidence="7 8">
    <name type="scientific">Hermanssonia centrifuga</name>
    <dbReference type="NCBI Taxonomy" id="98765"/>
    <lineage>
        <taxon>Eukaryota</taxon>
        <taxon>Fungi</taxon>
        <taxon>Dikarya</taxon>
        <taxon>Basidiomycota</taxon>
        <taxon>Agaricomycotina</taxon>
        <taxon>Agaricomycetes</taxon>
        <taxon>Polyporales</taxon>
        <taxon>Meruliaceae</taxon>
        <taxon>Hermanssonia</taxon>
    </lineage>
</organism>
<feature type="compositionally biased region" description="Low complexity" evidence="5">
    <location>
        <begin position="146"/>
        <end position="159"/>
    </location>
</feature>
<evidence type="ECO:0000313" key="8">
    <source>
        <dbReference type="Proteomes" id="UP000186601"/>
    </source>
</evidence>
<dbReference type="Pfam" id="PF02902">
    <property type="entry name" value="Peptidase_C48"/>
    <property type="match status" value="1"/>
</dbReference>
<dbReference type="GO" id="GO:0080090">
    <property type="term" value="P:regulation of primary metabolic process"/>
    <property type="evidence" value="ECO:0007669"/>
    <property type="project" value="UniProtKB-ARBA"/>
</dbReference>
<name>A0A2R6NFY1_9APHY</name>
<evidence type="ECO:0000259" key="6">
    <source>
        <dbReference type="PROSITE" id="PS50600"/>
    </source>
</evidence>
<keyword evidence="2" id="KW-0645">Protease</keyword>
<dbReference type="SUPFAM" id="SSF54001">
    <property type="entry name" value="Cysteine proteinases"/>
    <property type="match status" value="1"/>
</dbReference>
<keyword evidence="4" id="KW-0788">Thiol protease</keyword>
<feature type="compositionally biased region" description="Polar residues" evidence="5">
    <location>
        <begin position="23"/>
        <end position="38"/>
    </location>
</feature>
<dbReference type="FunFam" id="3.40.395.10:FF:000001">
    <property type="entry name" value="Sentrin-specific protease 1"/>
    <property type="match status" value="1"/>
</dbReference>
<evidence type="ECO:0000256" key="2">
    <source>
        <dbReference type="ARBA" id="ARBA00022670"/>
    </source>
</evidence>
<dbReference type="OrthoDB" id="1939479at2759"/>
<feature type="compositionally biased region" description="Pro residues" evidence="5">
    <location>
        <begin position="84"/>
        <end position="103"/>
    </location>
</feature>
<evidence type="ECO:0000256" key="3">
    <source>
        <dbReference type="ARBA" id="ARBA00022801"/>
    </source>
</evidence>
<keyword evidence="8" id="KW-1185">Reference proteome</keyword>
<dbReference type="GO" id="GO:0016929">
    <property type="term" value="F:deSUMOylase activity"/>
    <property type="evidence" value="ECO:0007669"/>
    <property type="project" value="TreeGrafter"/>
</dbReference>
<evidence type="ECO:0000256" key="5">
    <source>
        <dbReference type="SAM" id="MobiDB-lite"/>
    </source>
</evidence>
<dbReference type="GO" id="GO:0016926">
    <property type="term" value="P:protein desumoylation"/>
    <property type="evidence" value="ECO:0007669"/>
    <property type="project" value="TreeGrafter"/>
</dbReference>
<dbReference type="GO" id="GO:0060255">
    <property type="term" value="P:regulation of macromolecule metabolic process"/>
    <property type="evidence" value="ECO:0007669"/>
    <property type="project" value="UniProtKB-ARBA"/>
</dbReference>
<keyword evidence="3" id="KW-0378">Hydrolase</keyword>
<feature type="region of interest" description="Disordered" evidence="5">
    <location>
        <begin position="80"/>
        <end position="159"/>
    </location>
</feature>
<reference evidence="7 8" key="1">
    <citation type="submission" date="2018-02" db="EMBL/GenBank/DDBJ databases">
        <title>Genome sequence of the basidiomycete white-rot fungus Phlebia centrifuga.</title>
        <authorList>
            <person name="Granchi Z."/>
            <person name="Peng M."/>
            <person name="de Vries R.P."/>
            <person name="Hilden K."/>
            <person name="Makela M.R."/>
            <person name="Grigoriev I."/>
            <person name="Riley R."/>
        </authorList>
    </citation>
    <scope>NUCLEOTIDE SEQUENCE [LARGE SCALE GENOMIC DNA]</scope>
    <source>
        <strain evidence="7 8">FBCC195</strain>
    </source>
</reference>
<dbReference type="GO" id="GO:0006508">
    <property type="term" value="P:proteolysis"/>
    <property type="evidence" value="ECO:0007669"/>
    <property type="project" value="UniProtKB-KW"/>
</dbReference>
<sequence length="591" mass="67757">MNLLKRPSPDALLPVARPGKVPRTSQQRVDGQNSSPSQYEALAARWKDCGMQSLALLKETIAVGVTTLFGGEVTQSAATSYLISPPPSSPPSPPRPVVAPQPQPTATSSKSSIQSHGHSSAYQQPEASTSRLQPRSSSAKRRETGLLSPPSSLATSSSSTSFVGLYPELEEKLKDVRTQKDKAIRRPVKHRQHIYHSKFKADVQEDRRKGREDMERELYDLRRREGYRSSLKEFRGWLGYKERLEMLERRESLAPSPSLVDLRQAQGSGSSRRYSMPEPPSSGFLERALRNAQATLKSPKPPPPFSPNLDQLRHWKLARDDEIEQRLRPKRKPLPASLPREDDAAVDVLMTKRGVISKCVREQVSDKDLFRLRPGQWLNDELINFYGQLILSRSEDSRENPRTIGSKNGRLKPLNAHYFNTFFWSKLKNEGYEKARLAKWTKKIDIFSKDVILIPVNHNNAHWTGAAINFRHKRIESYDSMNMDRSQVFKYLRNYLDAEHRNKKKKPFDFTGWQDYTFEDTPQQENGYDCGVFTCQFLESLSRGEESFAFTQADMGYLRRRMVWEIGYARLREDTLPPKPPDDDEEPEYDD</sequence>
<dbReference type="GO" id="GO:0005634">
    <property type="term" value="C:nucleus"/>
    <property type="evidence" value="ECO:0007669"/>
    <property type="project" value="TreeGrafter"/>
</dbReference>
<feature type="region of interest" description="Disordered" evidence="5">
    <location>
        <begin position="1"/>
        <end position="38"/>
    </location>
</feature>
<dbReference type="InterPro" id="IPR038765">
    <property type="entry name" value="Papain-like_cys_pep_sf"/>
</dbReference>
<dbReference type="Proteomes" id="UP000186601">
    <property type="component" value="Unassembled WGS sequence"/>
</dbReference>
<evidence type="ECO:0000256" key="4">
    <source>
        <dbReference type="ARBA" id="ARBA00022807"/>
    </source>
</evidence>
<comment type="similarity">
    <text evidence="1">Belongs to the peptidase C48 family.</text>
</comment>
<dbReference type="InterPro" id="IPR003653">
    <property type="entry name" value="Peptidase_C48_C"/>
</dbReference>
<feature type="compositionally biased region" description="Low complexity" evidence="5">
    <location>
        <begin position="104"/>
        <end position="120"/>
    </location>
</feature>
<feature type="compositionally biased region" description="Polar residues" evidence="5">
    <location>
        <begin position="121"/>
        <end position="137"/>
    </location>
</feature>
<accession>A0A2R6NFY1</accession>
<evidence type="ECO:0000313" key="7">
    <source>
        <dbReference type="EMBL" id="PSR71276.1"/>
    </source>
</evidence>
<dbReference type="PANTHER" id="PTHR12606:SF141">
    <property type="entry name" value="GH15225P-RELATED"/>
    <property type="match status" value="1"/>
</dbReference>
<dbReference type="PANTHER" id="PTHR12606">
    <property type="entry name" value="SENTRIN/SUMO-SPECIFIC PROTEASE"/>
    <property type="match status" value="1"/>
</dbReference>
<evidence type="ECO:0000256" key="1">
    <source>
        <dbReference type="ARBA" id="ARBA00005234"/>
    </source>
</evidence>
<dbReference type="AlphaFoldDB" id="A0A2R6NFY1"/>